<name>A0AC35EW62_9BILA</name>
<evidence type="ECO:0000313" key="2">
    <source>
        <dbReference type="WBParaSite" id="PS1159_v2.g11316.t1"/>
    </source>
</evidence>
<dbReference type="Proteomes" id="UP000887580">
    <property type="component" value="Unplaced"/>
</dbReference>
<reference evidence="2" key="1">
    <citation type="submission" date="2022-11" db="UniProtKB">
        <authorList>
            <consortium name="WormBaseParasite"/>
        </authorList>
    </citation>
    <scope>IDENTIFICATION</scope>
</reference>
<proteinExistence type="predicted"/>
<accession>A0AC35EW62</accession>
<dbReference type="WBParaSite" id="PS1159_v2.g11316.t1">
    <property type="protein sequence ID" value="PS1159_v2.g11316.t1"/>
    <property type="gene ID" value="PS1159_v2.g11316"/>
</dbReference>
<sequence>MNPPPPPASNDDTATHQQLYRAYLNFWNSFNNCVDDEYKIIPENGTRPTYREAKNLWKAMKRPRQRKLLWVATGFLHDDFPNDEAEFRREEEAGLINETNVTTGADEEFESSSDDDEDVDIPDMNDENIPPVDAGAPQNFGDPNMSPVQAEIASTDNAAAALSPHVVVATVPPVATPSVADQLAAAEVENEVVEDSQMDECVDAFVENVQDDYCIEEPDHSPPGSPIHDSLQNFALIDSDSSVPTPQLSDSDSSVPTPQLSYPNSQIPTSTAPKGISSPKKRRIFEESDEESDKEMKDLKLENDETSYIDEQIALIQQDKARKSKPMKRSRKKKSSPKPSTSKPILRVRTRNSIRVENKREEKTNTARRHSNEINSDNSEKSETSHNSVLDSDNVSDGSESSYETSSLDGFIQYDSGSEEELYDSITISNPQKNVSLEDSDVCTIPSILNDEIYTRDDSVERDLPATIPRATIKNSHTTPKTTPFLAHRGTARYSSDAATTTPRRPPAPALSSKSPSKSVGRNETPSNVLSRQSQRSGEPSDQPFGPASSSLRKIRRVHFGSVTRFVDDDSNSSRSSSLNSINSSLANGYEEIPKNNKRTINGFLYIFYERNNKKYYRKYKAVEGLSYFNSHACHNFYCFKCKTNGKNTLVKIMAKSNKIYAETDHVPPCDLEEYTQD</sequence>
<organism evidence="1 2">
    <name type="scientific">Panagrolaimus sp. PS1159</name>
    <dbReference type="NCBI Taxonomy" id="55785"/>
    <lineage>
        <taxon>Eukaryota</taxon>
        <taxon>Metazoa</taxon>
        <taxon>Ecdysozoa</taxon>
        <taxon>Nematoda</taxon>
        <taxon>Chromadorea</taxon>
        <taxon>Rhabditida</taxon>
        <taxon>Tylenchina</taxon>
        <taxon>Panagrolaimomorpha</taxon>
        <taxon>Panagrolaimoidea</taxon>
        <taxon>Panagrolaimidae</taxon>
        <taxon>Panagrolaimus</taxon>
    </lineage>
</organism>
<evidence type="ECO:0000313" key="1">
    <source>
        <dbReference type="Proteomes" id="UP000887580"/>
    </source>
</evidence>
<protein>
    <submittedName>
        <fullName evidence="2">Uncharacterized protein</fullName>
    </submittedName>
</protein>